<sequence length="115" mass="13200">MECRLLASASTWYFLSEKKDVLPQLLEPNRAGRRSLYVDSQMAWQRLSHCKREALTGVSCTLTEKEDGGRQEGRRRADEAFPYTSHSYEASQDPLNEMESFKAVSWLANEDEPIP</sequence>
<reference evidence="2 3" key="1">
    <citation type="journal article" date="2011" name="Science">
        <title>The Selaginella genome identifies genetic changes associated with the evolution of vascular plants.</title>
        <authorList>
            <person name="Banks J.A."/>
            <person name="Nishiyama T."/>
            <person name="Hasebe M."/>
            <person name="Bowman J.L."/>
            <person name="Gribskov M."/>
            <person name="dePamphilis C."/>
            <person name="Albert V.A."/>
            <person name="Aono N."/>
            <person name="Aoyama T."/>
            <person name="Ambrose B.A."/>
            <person name="Ashton N.W."/>
            <person name="Axtell M.J."/>
            <person name="Barker E."/>
            <person name="Barker M.S."/>
            <person name="Bennetzen J.L."/>
            <person name="Bonawitz N.D."/>
            <person name="Chapple C."/>
            <person name="Cheng C."/>
            <person name="Correa L.G."/>
            <person name="Dacre M."/>
            <person name="DeBarry J."/>
            <person name="Dreyer I."/>
            <person name="Elias M."/>
            <person name="Engstrom E.M."/>
            <person name="Estelle M."/>
            <person name="Feng L."/>
            <person name="Finet C."/>
            <person name="Floyd S.K."/>
            <person name="Frommer W.B."/>
            <person name="Fujita T."/>
            <person name="Gramzow L."/>
            <person name="Gutensohn M."/>
            <person name="Harholt J."/>
            <person name="Hattori M."/>
            <person name="Heyl A."/>
            <person name="Hirai T."/>
            <person name="Hiwatashi Y."/>
            <person name="Ishikawa M."/>
            <person name="Iwata M."/>
            <person name="Karol K.G."/>
            <person name="Koehler B."/>
            <person name="Kolukisaoglu U."/>
            <person name="Kubo M."/>
            <person name="Kurata T."/>
            <person name="Lalonde S."/>
            <person name="Li K."/>
            <person name="Li Y."/>
            <person name="Litt A."/>
            <person name="Lyons E."/>
            <person name="Manning G."/>
            <person name="Maruyama T."/>
            <person name="Michael T.P."/>
            <person name="Mikami K."/>
            <person name="Miyazaki S."/>
            <person name="Morinaga S."/>
            <person name="Murata T."/>
            <person name="Mueller-Roeber B."/>
            <person name="Nelson D.R."/>
            <person name="Obara M."/>
            <person name="Oguri Y."/>
            <person name="Olmstead R.G."/>
            <person name="Onodera N."/>
            <person name="Petersen B.L."/>
            <person name="Pils B."/>
            <person name="Prigge M."/>
            <person name="Rensing S.A."/>
            <person name="Riano-Pachon D.M."/>
            <person name="Roberts A.W."/>
            <person name="Sato Y."/>
            <person name="Scheller H.V."/>
            <person name="Schulz B."/>
            <person name="Schulz C."/>
            <person name="Shakirov E.V."/>
            <person name="Shibagaki N."/>
            <person name="Shinohara N."/>
            <person name="Shippen D.E."/>
            <person name="Soerensen I."/>
            <person name="Sotooka R."/>
            <person name="Sugimoto N."/>
            <person name="Sugita M."/>
            <person name="Sumikawa N."/>
            <person name="Tanurdzic M."/>
            <person name="Theissen G."/>
            <person name="Ulvskov P."/>
            <person name="Wakazuki S."/>
            <person name="Weng J.K."/>
            <person name="Willats W.W."/>
            <person name="Wipf D."/>
            <person name="Wolf P.G."/>
            <person name="Yang L."/>
            <person name="Zimmer A.D."/>
            <person name="Zhu Q."/>
            <person name="Mitros T."/>
            <person name="Hellsten U."/>
            <person name="Loque D."/>
            <person name="Otillar R."/>
            <person name="Salamov A."/>
            <person name="Schmutz J."/>
            <person name="Shapiro H."/>
            <person name="Lindquist E."/>
            <person name="Lucas S."/>
            <person name="Rokhsar D."/>
            <person name="Grigoriev I.V."/>
        </authorList>
    </citation>
    <scope>NUCLEOTIDE SEQUENCE [LARGE SCALE GENOMIC DNA]</scope>
</reference>
<evidence type="ECO:0000256" key="1">
    <source>
        <dbReference type="SAM" id="MobiDB-lite"/>
    </source>
</evidence>
<keyword evidence="3" id="KW-1185">Reference proteome</keyword>
<name>D8RIC3_SELML</name>
<evidence type="ECO:0000313" key="3">
    <source>
        <dbReference type="Proteomes" id="UP000001514"/>
    </source>
</evidence>
<feature type="compositionally biased region" description="Basic and acidic residues" evidence="1">
    <location>
        <begin position="64"/>
        <end position="79"/>
    </location>
</feature>
<dbReference type="Gramene" id="EFJ28071">
    <property type="protein sequence ID" value="EFJ28071"/>
    <property type="gene ID" value="SELMODRAFT_411566"/>
</dbReference>
<protein>
    <submittedName>
        <fullName evidence="2">Uncharacterized protein</fullName>
    </submittedName>
</protein>
<organism evidence="3">
    <name type="scientific">Selaginella moellendorffii</name>
    <name type="common">Spikemoss</name>
    <dbReference type="NCBI Taxonomy" id="88036"/>
    <lineage>
        <taxon>Eukaryota</taxon>
        <taxon>Viridiplantae</taxon>
        <taxon>Streptophyta</taxon>
        <taxon>Embryophyta</taxon>
        <taxon>Tracheophyta</taxon>
        <taxon>Lycopodiopsida</taxon>
        <taxon>Selaginellales</taxon>
        <taxon>Selaginellaceae</taxon>
        <taxon>Selaginella</taxon>
    </lineage>
</organism>
<proteinExistence type="predicted"/>
<dbReference type="AlphaFoldDB" id="D8RIC3"/>
<gene>
    <name evidence="2" type="ORF">SELMODRAFT_411566</name>
</gene>
<dbReference type="Proteomes" id="UP000001514">
    <property type="component" value="Unassembled WGS sequence"/>
</dbReference>
<accession>D8RIC3</accession>
<feature type="region of interest" description="Disordered" evidence="1">
    <location>
        <begin position="64"/>
        <end position="94"/>
    </location>
</feature>
<feature type="compositionally biased region" description="Polar residues" evidence="1">
    <location>
        <begin position="84"/>
        <end position="94"/>
    </location>
</feature>
<dbReference type="HOGENOM" id="CLU_2113135_0_0_1"/>
<evidence type="ECO:0000313" key="2">
    <source>
        <dbReference type="EMBL" id="EFJ28071.1"/>
    </source>
</evidence>
<dbReference type="EMBL" id="GL377580">
    <property type="protein sequence ID" value="EFJ28071.1"/>
    <property type="molecule type" value="Genomic_DNA"/>
</dbReference>
<dbReference type="InParanoid" id="D8RIC3"/>
<dbReference type="KEGG" id="smo:SELMODRAFT_411566"/>